<accession>A0A5Q2N3P8</accession>
<evidence type="ECO:0000313" key="1">
    <source>
        <dbReference type="EMBL" id="QGG47205.1"/>
    </source>
</evidence>
<dbReference type="Proteomes" id="UP000366051">
    <property type="component" value="Chromosome"/>
</dbReference>
<dbReference type="KEGG" id="hcv:FTV88_1053"/>
<organism evidence="1 2">
    <name type="scientific">Heliorestis convoluta</name>
    <dbReference type="NCBI Taxonomy" id="356322"/>
    <lineage>
        <taxon>Bacteria</taxon>
        <taxon>Bacillati</taxon>
        <taxon>Bacillota</taxon>
        <taxon>Clostridia</taxon>
        <taxon>Eubacteriales</taxon>
        <taxon>Heliobacteriaceae</taxon>
        <taxon>Heliorestis</taxon>
    </lineage>
</organism>
<dbReference type="RefSeq" id="WP_153724637.1">
    <property type="nucleotide sequence ID" value="NZ_CP045875.1"/>
</dbReference>
<gene>
    <name evidence="1" type="ORF">FTV88_1053</name>
</gene>
<name>A0A5Q2N3P8_9FIRM</name>
<evidence type="ECO:0000313" key="2">
    <source>
        <dbReference type="Proteomes" id="UP000366051"/>
    </source>
</evidence>
<dbReference type="AlphaFoldDB" id="A0A5Q2N3P8"/>
<keyword evidence="2" id="KW-1185">Reference proteome</keyword>
<reference evidence="2" key="1">
    <citation type="submission" date="2019-11" db="EMBL/GenBank/DDBJ databases">
        <title>Genome sequence of Heliorestis convoluta strain HH, an alkaliphilic and minimalistic phototrophic bacterium from a soda lake in Egypt.</title>
        <authorList>
            <person name="Dewey E.D."/>
            <person name="Stokes L.M."/>
            <person name="Burchell B.M."/>
            <person name="Shaffer K.N."/>
            <person name="Huntington A.M."/>
            <person name="Baker J.M."/>
            <person name="Nadendla S."/>
            <person name="Giglio M.G."/>
            <person name="Touchman J.W."/>
            <person name="Blankenship R.E."/>
            <person name="Madigan M.T."/>
            <person name="Sattley W.M."/>
        </authorList>
    </citation>
    <scope>NUCLEOTIDE SEQUENCE [LARGE SCALE GENOMIC DNA]</scope>
    <source>
        <strain evidence="2">HH</strain>
    </source>
</reference>
<sequence length="52" mass="5781">MRRKLPEGVSGFFATVAGKDFLILDSELSDEEACSITKDLILFDMPCSDRVL</sequence>
<dbReference type="EMBL" id="CP045875">
    <property type="protein sequence ID" value="QGG47205.1"/>
    <property type="molecule type" value="Genomic_DNA"/>
</dbReference>
<protein>
    <submittedName>
        <fullName evidence="1">Uncharacterized protein</fullName>
    </submittedName>
</protein>
<proteinExistence type="predicted"/>